<keyword evidence="2" id="KW-1185">Reference proteome</keyword>
<protein>
    <submittedName>
        <fullName evidence="1">Uncharacterized protein</fullName>
    </submittedName>
</protein>
<dbReference type="HOGENOM" id="CLU_3274754_0_0_10"/>
<evidence type="ECO:0000313" key="1">
    <source>
        <dbReference type="EMBL" id="EEX72327.1"/>
    </source>
</evidence>
<evidence type="ECO:0000313" key="2">
    <source>
        <dbReference type="Proteomes" id="UP000003460"/>
    </source>
</evidence>
<accession>C9LF08</accession>
<dbReference type="EMBL" id="ACIJ02000016">
    <property type="protein sequence ID" value="EEX72327.1"/>
    <property type="molecule type" value="Genomic_DNA"/>
</dbReference>
<comment type="caution">
    <text evidence="1">The sequence shown here is derived from an EMBL/GenBank/DDBJ whole genome shotgun (WGS) entry which is preliminary data.</text>
</comment>
<reference evidence="1" key="1">
    <citation type="submission" date="2009-09" db="EMBL/GenBank/DDBJ databases">
        <authorList>
            <person name="Weinstock G."/>
            <person name="Sodergren E."/>
            <person name="Clifton S."/>
            <person name="Fulton L."/>
            <person name="Fulton B."/>
            <person name="Courtney L."/>
            <person name="Fronick C."/>
            <person name="Harrison M."/>
            <person name="Strong C."/>
            <person name="Farmer C."/>
            <person name="Delahaunty K."/>
            <person name="Markovic C."/>
            <person name="Hall O."/>
            <person name="Minx P."/>
            <person name="Tomlinson C."/>
            <person name="Mitreva M."/>
            <person name="Nelson J."/>
            <person name="Hou S."/>
            <person name="Wollam A."/>
            <person name="Pepin K.H."/>
            <person name="Johnson M."/>
            <person name="Bhonagiri V."/>
            <person name="Nash W.E."/>
            <person name="Warren W."/>
            <person name="Chinwalla A."/>
            <person name="Mardis E.R."/>
            <person name="Wilson R.K."/>
        </authorList>
    </citation>
    <scope>NUCLEOTIDE SEQUENCE [LARGE SCALE GENOMIC DNA]</scope>
    <source>
        <strain evidence="1">ATCC 51259</strain>
    </source>
</reference>
<dbReference type="STRING" id="626522.GCWU000325_00789"/>
<sequence>MIPLLLLLFFATTVPKAAPDRHHQTFLPFISSPPIVCTSSR</sequence>
<name>C9LF08_9BACT</name>
<organism evidence="1 2">
    <name type="scientific">Alloprevotella tannerae ATCC 51259</name>
    <dbReference type="NCBI Taxonomy" id="626522"/>
    <lineage>
        <taxon>Bacteria</taxon>
        <taxon>Pseudomonadati</taxon>
        <taxon>Bacteroidota</taxon>
        <taxon>Bacteroidia</taxon>
        <taxon>Bacteroidales</taxon>
        <taxon>Prevotellaceae</taxon>
        <taxon>Alloprevotella</taxon>
    </lineage>
</organism>
<proteinExistence type="predicted"/>
<dbReference type="Proteomes" id="UP000003460">
    <property type="component" value="Unassembled WGS sequence"/>
</dbReference>
<dbReference type="AlphaFoldDB" id="C9LF08"/>
<gene>
    <name evidence="1" type="ORF">GCWU000325_00789</name>
</gene>